<dbReference type="EMBL" id="BNBO01000047">
    <property type="protein sequence ID" value="GHH80460.1"/>
    <property type="molecule type" value="Genomic_DNA"/>
</dbReference>
<reference evidence="1" key="1">
    <citation type="journal article" date="2014" name="Int. J. Syst. Evol. Microbiol.">
        <title>Complete genome sequence of Corynebacterium casei LMG S-19264T (=DSM 44701T), isolated from a smear-ripened cheese.</title>
        <authorList>
            <consortium name="US DOE Joint Genome Institute (JGI-PGF)"/>
            <person name="Walter F."/>
            <person name="Albersmeier A."/>
            <person name="Kalinowski J."/>
            <person name="Ruckert C."/>
        </authorList>
    </citation>
    <scope>NUCLEOTIDE SEQUENCE</scope>
    <source>
        <strain evidence="1">JCM 4646</strain>
    </source>
</reference>
<evidence type="ECO:0000313" key="1">
    <source>
        <dbReference type="EMBL" id="GHH80460.1"/>
    </source>
</evidence>
<name>A0A919GAP8_9ACTN</name>
<keyword evidence="2" id="KW-1185">Reference proteome</keyword>
<accession>A0A919GAP8</accession>
<reference evidence="1" key="2">
    <citation type="submission" date="2020-09" db="EMBL/GenBank/DDBJ databases">
        <authorList>
            <person name="Sun Q."/>
            <person name="Ohkuma M."/>
        </authorList>
    </citation>
    <scope>NUCLEOTIDE SEQUENCE</scope>
    <source>
        <strain evidence="1">JCM 4646</strain>
    </source>
</reference>
<proteinExistence type="predicted"/>
<dbReference type="AlphaFoldDB" id="A0A919GAP8"/>
<sequence>MQQPTGSGEPVPYMTCAKYGRPAPWNPTAFCCWACFDARPRDPGTAPLALAYLLGLGPPTPIRHNPNP</sequence>
<organism evidence="1 2">
    <name type="scientific">Kitasatospora indigofera</name>
    <dbReference type="NCBI Taxonomy" id="67307"/>
    <lineage>
        <taxon>Bacteria</taxon>
        <taxon>Bacillati</taxon>
        <taxon>Actinomycetota</taxon>
        <taxon>Actinomycetes</taxon>
        <taxon>Kitasatosporales</taxon>
        <taxon>Streptomycetaceae</taxon>
        <taxon>Kitasatospora</taxon>
    </lineage>
</organism>
<protein>
    <submittedName>
        <fullName evidence="1">Uncharacterized protein</fullName>
    </submittedName>
</protein>
<comment type="caution">
    <text evidence="1">The sequence shown here is derived from an EMBL/GenBank/DDBJ whole genome shotgun (WGS) entry which is preliminary data.</text>
</comment>
<dbReference type="GeneID" id="95356409"/>
<evidence type="ECO:0000313" key="2">
    <source>
        <dbReference type="Proteomes" id="UP000617734"/>
    </source>
</evidence>
<dbReference type="RefSeq" id="WP_190214125.1">
    <property type="nucleotide sequence ID" value="NZ_BNBO01000047.1"/>
</dbReference>
<dbReference type="Proteomes" id="UP000617734">
    <property type="component" value="Unassembled WGS sequence"/>
</dbReference>
<gene>
    <name evidence="1" type="ORF">GCM10018781_60860</name>
</gene>